<accession>L5M7N5</accession>
<protein>
    <submittedName>
        <fullName evidence="2">Carcinoembryonic antigen-related cell adhesion molecule 1</fullName>
    </submittedName>
</protein>
<dbReference type="AlphaFoldDB" id="L5M7N5"/>
<evidence type="ECO:0000313" key="2">
    <source>
        <dbReference type="EMBL" id="ELK34391.1"/>
    </source>
</evidence>
<name>L5M7N5_MYODS</name>
<sequence length="67" mass="7384">MSERLEWQVISRSTNPQPASNQSRGHSDNSPNKIPEVTYPLLNFSGQESKKPKSASPSPIATEPVYS</sequence>
<dbReference type="Proteomes" id="UP000010556">
    <property type="component" value="Unassembled WGS sequence"/>
</dbReference>
<proteinExistence type="predicted"/>
<organism evidence="2 3">
    <name type="scientific">Myotis davidii</name>
    <name type="common">David's myotis</name>
    <dbReference type="NCBI Taxonomy" id="225400"/>
    <lineage>
        <taxon>Eukaryota</taxon>
        <taxon>Metazoa</taxon>
        <taxon>Chordata</taxon>
        <taxon>Craniata</taxon>
        <taxon>Vertebrata</taxon>
        <taxon>Euteleostomi</taxon>
        <taxon>Mammalia</taxon>
        <taxon>Eutheria</taxon>
        <taxon>Laurasiatheria</taxon>
        <taxon>Chiroptera</taxon>
        <taxon>Yangochiroptera</taxon>
        <taxon>Vespertilionidae</taxon>
        <taxon>Myotis</taxon>
    </lineage>
</organism>
<gene>
    <name evidence="2" type="ORF">MDA_GLEAN10023771</name>
</gene>
<keyword evidence="3" id="KW-1185">Reference proteome</keyword>
<feature type="region of interest" description="Disordered" evidence="1">
    <location>
        <begin position="1"/>
        <end position="67"/>
    </location>
</feature>
<reference evidence="3" key="1">
    <citation type="journal article" date="2013" name="Science">
        <title>Comparative analysis of bat genomes provides insight into the evolution of flight and immunity.</title>
        <authorList>
            <person name="Zhang G."/>
            <person name="Cowled C."/>
            <person name="Shi Z."/>
            <person name="Huang Z."/>
            <person name="Bishop-Lilly K.A."/>
            <person name="Fang X."/>
            <person name="Wynne J.W."/>
            <person name="Xiong Z."/>
            <person name="Baker M.L."/>
            <person name="Zhao W."/>
            <person name="Tachedjian M."/>
            <person name="Zhu Y."/>
            <person name="Zhou P."/>
            <person name="Jiang X."/>
            <person name="Ng J."/>
            <person name="Yang L."/>
            <person name="Wu L."/>
            <person name="Xiao J."/>
            <person name="Feng Y."/>
            <person name="Chen Y."/>
            <person name="Sun X."/>
            <person name="Zhang Y."/>
            <person name="Marsh G.A."/>
            <person name="Crameri G."/>
            <person name="Broder C.C."/>
            <person name="Frey K.G."/>
            <person name="Wang L.F."/>
            <person name="Wang J."/>
        </authorList>
    </citation>
    <scope>NUCLEOTIDE SEQUENCE [LARGE SCALE GENOMIC DNA]</scope>
</reference>
<dbReference type="EMBL" id="KB103226">
    <property type="protein sequence ID" value="ELK34391.1"/>
    <property type="molecule type" value="Genomic_DNA"/>
</dbReference>
<evidence type="ECO:0000313" key="3">
    <source>
        <dbReference type="Proteomes" id="UP000010556"/>
    </source>
</evidence>
<evidence type="ECO:0000256" key="1">
    <source>
        <dbReference type="SAM" id="MobiDB-lite"/>
    </source>
</evidence>
<feature type="compositionally biased region" description="Polar residues" evidence="1">
    <location>
        <begin position="10"/>
        <end position="32"/>
    </location>
</feature>